<dbReference type="EMBL" id="CP018477">
    <property type="protein sequence ID" value="ASV74097.1"/>
    <property type="molecule type" value="Genomic_DNA"/>
</dbReference>
<proteinExistence type="predicted"/>
<dbReference type="Gene3D" id="3.20.20.80">
    <property type="entry name" value="Glycosidases"/>
    <property type="match status" value="1"/>
</dbReference>
<gene>
    <name evidence="1" type="ORF">THTE_1495</name>
</gene>
<name>A0A286RDS5_9BACT</name>
<evidence type="ECO:0000313" key="1">
    <source>
        <dbReference type="EMBL" id="ASV74097.1"/>
    </source>
</evidence>
<organism evidence="1 2">
    <name type="scientific">Thermogutta terrifontis</name>
    <dbReference type="NCBI Taxonomy" id="1331910"/>
    <lineage>
        <taxon>Bacteria</taxon>
        <taxon>Pseudomonadati</taxon>
        <taxon>Planctomycetota</taxon>
        <taxon>Planctomycetia</taxon>
        <taxon>Pirellulales</taxon>
        <taxon>Thermoguttaceae</taxon>
        <taxon>Thermogutta</taxon>
    </lineage>
</organism>
<dbReference type="RefSeq" id="WP_095414517.1">
    <property type="nucleotide sequence ID" value="NZ_CP018477.1"/>
</dbReference>
<dbReference type="SUPFAM" id="SSF51445">
    <property type="entry name" value="(Trans)glycosidases"/>
    <property type="match status" value="1"/>
</dbReference>
<sequence>MCLRNSFSRLGGWIFRVVGILLLLLCTERMVWGELPPIEKVETGPDRALHVNGKPFLPIMAWLQNPSNFSLVKKCGMNTVAGYWPRAGGTQNVAEYLELVKAAGLYGVMPYDPAIKGHPALLGYIHDDEPDLPHQESSADVQPGPGLRLNAKTPLWRMVDGDESSWSVLDPLENAEWTIRLESPATVGRVAFWLTVSPGLSVATEIALLDGDREVGRFKLEAKRGKQEFTLPQPLTAREFRFRVVRVQTGQNEWGSISEVAGYDATGRNVFLSPPRLVPRQWPERTKEVYQKIKSADPSRPVFMTFTGYFHPHFSKWSEQERRSLYPAYIEATDVVGFDIYPIYGWNKPEWIHLVYEATAQLTGMAGERPVYAWIETSKGGQYTGPLENQKEVTGRHIRAEVWMALCGGATAIGYFTHVWKPAYSQFGVPEENQQALKEINDQLTRLAPAILATRETEKLRVEVPKKARLAAFLTTHEGFAYIFAVNYDPEENPVTAKFILSGLADSMSGPVEVVDEDRSLPLSDRQFVDNFGPLGVHIYRIRLK</sequence>
<dbReference type="Proteomes" id="UP000215086">
    <property type="component" value="Chromosome"/>
</dbReference>
<keyword evidence="1" id="KW-0449">Lipoprotein</keyword>
<accession>A0A286RDS5</accession>
<protein>
    <submittedName>
        <fullName evidence="1">Putative lipoprotein</fullName>
    </submittedName>
</protein>
<keyword evidence="2" id="KW-1185">Reference proteome</keyword>
<dbReference type="KEGG" id="ttf:THTE_1495"/>
<dbReference type="InterPro" id="IPR017853">
    <property type="entry name" value="GH"/>
</dbReference>
<dbReference type="OrthoDB" id="242935at2"/>
<reference evidence="1 2" key="1">
    <citation type="journal article" name="Front. Microbiol.">
        <title>Sugar Metabolism of the First Thermophilic Planctomycete Thermogutta terrifontis: Comparative Genomic and Transcriptomic Approaches.</title>
        <authorList>
            <person name="Elcheninov A.G."/>
            <person name="Menzel P."/>
            <person name="Gudbergsdottir S.R."/>
            <person name="Slesarev A.I."/>
            <person name="Kadnikov V.V."/>
            <person name="Krogh A."/>
            <person name="Bonch-Osmolovskaya E.A."/>
            <person name="Peng X."/>
            <person name="Kublanov I.V."/>
        </authorList>
    </citation>
    <scope>NUCLEOTIDE SEQUENCE [LARGE SCALE GENOMIC DNA]</scope>
    <source>
        <strain evidence="1 2">R1</strain>
    </source>
</reference>
<dbReference type="Gene3D" id="2.60.120.260">
    <property type="entry name" value="Galactose-binding domain-like"/>
    <property type="match status" value="1"/>
</dbReference>
<dbReference type="AlphaFoldDB" id="A0A286RDS5"/>
<evidence type="ECO:0000313" key="2">
    <source>
        <dbReference type="Proteomes" id="UP000215086"/>
    </source>
</evidence>